<comment type="caution">
    <text evidence="1">The sequence shown here is derived from an EMBL/GenBank/DDBJ whole genome shotgun (WGS) entry which is preliminary data.</text>
</comment>
<dbReference type="AlphaFoldDB" id="A0A271LN80"/>
<dbReference type="Proteomes" id="UP000216442">
    <property type="component" value="Unassembled WGS sequence"/>
</dbReference>
<keyword evidence="2" id="KW-1185">Reference proteome</keyword>
<evidence type="ECO:0000313" key="2">
    <source>
        <dbReference type="Proteomes" id="UP000216442"/>
    </source>
</evidence>
<accession>A0A271LN80</accession>
<organism evidence="1 2">
    <name type="scientific">Mesorhizobium temperatum</name>
    <dbReference type="NCBI Taxonomy" id="241416"/>
    <lineage>
        <taxon>Bacteria</taxon>
        <taxon>Pseudomonadati</taxon>
        <taxon>Pseudomonadota</taxon>
        <taxon>Alphaproteobacteria</taxon>
        <taxon>Hyphomicrobiales</taxon>
        <taxon>Phyllobacteriaceae</taxon>
        <taxon>Mesorhizobium</taxon>
    </lineage>
</organism>
<reference evidence="1 2" key="1">
    <citation type="submission" date="2017-08" db="EMBL/GenBank/DDBJ databases">
        <title>Mesorhizobium wenxinae sp. nov., a novel rhizobial species isolated from root nodules of chickpea (Cicer arietinum L.).</title>
        <authorList>
            <person name="Zhang J."/>
        </authorList>
    </citation>
    <scope>NUCLEOTIDE SEQUENCE [LARGE SCALE GENOMIC DNA]</scope>
    <source>
        <strain evidence="1 2">SDW018</strain>
    </source>
</reference>
<dbReference type="EMBL" id="NPKJ01000041">
    <property type="protein sequence ID" value="PAQ09544.1"/>
    <property type="molecule type" value="Genomic_DNA"/>
</dbReference>
<sequence>MTKHVDETNVIKFPQREFVRIWKGEVVGEGIVYIIDSVVGEEEAGIAYFHTIEEVKANLPNLVPDGMRLEWDIDDEKGNK</sequence>
<dbReference type="RefSeq" id="WP_095493043.1">
    <property type="nucleotide sequence ID" value="NZ_NPKJ01000041.1"/>
</dbReference>
<protein>
    <submittedName>
        <fullName evidence="1">Uncharacterized protein</fullName>
    </submittedName>
</protein>
<gene>
    <name evidence="1" type="ORF">CIT26_13555</name>
</gene>
<proteinExistence type="predicted"/>
<name>A0A271LN80_9HYPH</name>
<evidence type="ECO:0000313" key="1">
    <source>
        <dbReference type="EMBL" id="PAQ09544.1"/>
    </source>
</evidence>